<keyword evidence="2" id="KW-0804">Transcription</keyword>
<protein>
    <submittedName>
        <fullName evidence="4">OmpR family DNA-binding response regulator</fullName>
    </submittedName>
</protein>
<dbReference type="InterPro" id="IPR016032">
    <property type="entry name" value="Sig_transdc_resp-reg_C-effctor"/>
</dbReference>
<dbReference type="InterPro" id="IPR029052">
    <property type="entry name" value="Metallo-depent_PP-like"/>
</dbReference>
<dbReference type="SUPFAM" id="SSF46894">
    <property type="entry name" value="C-terminal effector domain of the bipartite response regulators"/>
    <property type="match status" value="1"/>
</dbReference>
<organism evidence="4 5">
    <name type="scientific">Ligilactobacillus ruminis DPC 6832</name>
    <dbReference type="NCBI Taxonomy" id="1402208"/>
    <lineage>
        <taxon>Bacteria</taxon>
        <taxon>Bacillati</taxon>
        <taxon>Bacillota</taxon>
        <taxon>Bacilli</taxon>
        <taxon>Lactobacillales</taxon>
        <taxon>Lactobacillaceae</taxon>
        <taxon>Ligilactobacillus</taxon>
    </lineage>
</organism>
<dbReference type="InterPro" id="IPR036388">
    <property type="entry name" value="WH-like_DNA-bd_sf"/>
</dbReference>
<feature type="domain" description="Calcineurin-like phosphoesterase" evidence="3">
    <location>
        <begin position="1"/>
        <end position="195"/>
    </location>
</feature>
<dbReference type="Proteomes" id="UP000031011">
    <property type="component" value="Unassembled WGS sequence"/>
</dbReference>
<evidence type="ECO:0000256" key="1">
    <source>
        <dbReference type="ARBA" id="ARBA00023015"/>
    </source>
</evidence>
<keyword evidence="4" id="KW-0238">DNA-binding</keyword>
<evidence type="ECO:0000259" key="3">
    <source>
        <dbReference type="Pfam" id="PF00149"/>
    </source>
</evidence>
<dbReference type="EMBL" id="AWYA01000029">
    <property type="protein sequence ID" value="KIC05441.1"/>
    <property type="molecule type" value="Genomic_DNA"/>
</dbReference>
<dbReference type="CDD" id="cd00838">
    <property type="entry name" value="MPP_superfamily"/>
    <property type="match status" value="1"/>
</dbReference>
<dbReference type="GO" id="GO:0003677">
    <property type="term" value="F:DNA binding"/>
    <property type="evidence" value="ECO:0007669"/>
    <property type="project" value="UniProtKB-KW"/>
</dbReference>
<proteinExistence type="predicted"/>
<dbReference type="GO" id="GO:0016787">
    <property type="term" value="F:hydrolase activity"/>
    <property type="evidence" value="ECO:0007669"/>
    <property type="project" value="InterPro"/>
</dbReference>
<dbReference type="SUPFAM" id="SSF56300">
    <property type="entry name" value="Metallo-dependent phosphatases"/>
    <property type="match status" value="1"/>
</dbReference>
<sequence length="358" mass="41764">MKTILVGDLHLKAQIILPMVEQKVKELGIKRVILLGDFTDAYEQERNFDLYMNELDYLFLWKSKMKVFGVEVINLLGNHDVSYLTVTPRSYSLQSADGFLSVGRKLLKLNLQIAFQLDDYLVSHAGYTQDFDLEDWHFETITENLIDNLDNLEDHVGKARDGEYFLGSPLWADFDHELSCLPNPKYQKQIVGHTPQTKITTVHKGEFELVGIDTFTIIPIKRKPFFKEIGSGEILLYEDGMLIPIQLDWQNDKVFEKLNETFERSRRIATLHGIILDFEKWSITVDDKEVFLTNKEFDIFVYLLEHESKKLSTSEIKSKILVRYEKNATLTEIIDDLNTKIQPLEIRKLSDDEFIFER</sequence>
<comment type="caution">
    <text evidence="4">The sequence shown here is derived from an EMBL/GenBank/DDBJ whole genome shotgun (WGS) entry which is preliminary data.</text>
</comment>
<accession>A0A837DX58</accession>
<dbReference type="AlphaFoldDB" id="A0A837DX58"/>
<dbReference type="Gene3D" id="1.10.10.10">
    <property type="entry name" value="Winged helix-like DNA-binding domain superfamily/Winged helix DNA-binding domain"/>
    <property type="match status" value="1"/>
</dbReference>
<reference evidence="4 5" key="1">
    <citation type="journal article" date="2015" name="BMC Microbiol.">
        <title>Lactobacillus ruminis strains cluster according to their mammalian gut source.</title>
        <authorList>
            <person name="O' Donnell M.M."/>
            <person name="Harris H.M."/>
            <person name="Lynch D.B."/>
            <person name="Ross R.P."/>
            <person name="O'Toole P.W."/>
        </authorList>
    </citation>
    <scope>NUCLEOTIDE SEQUENCE [LARGE SCALE GENOMIC DNA]</scope>
    <source>
        <strain evidence="4 5">DPC 6832</strain>
    </source>
</reference>
<gene>
    <name evidence="4" type="ORF">LRN_1722</name>
</gene>
<name>A0A837DX58_9LACO</name>
<dbReference type="InterPro" id="IPR004843">
    <property type="entry name" value="Calcineurin-like_PHP"/>
</dbReference>
<evidence type="ECO:0000256" key="2">
    <source>
        <dbReference type="ARBA" id="ARBA00023163"/>
    </source>
</evidence>
<dbReference type="GO" id="GO:0006355">
    <property type="term" value="P:regulation of DNA-templated transcription"/>
    <property type="evidence" value="ECO:0007669"/>
    <property type="project" value="InterPro"/>
</dbReference>
<evidence type="ECO:0000313" key="4">
    <source>
        <dbReference type="EMBL" id="KIC05441.1"/>
    </source>
</evidence>
<keyword evidence="1" id="KW-0805">Transcription regulation</keyword>
<dbReference type="Pfam" id="PF00149">
    <property type="entry name" value="Metallophos"/>
    <property type="match status" value="1"/>
</dbReference>
<evidence type="ECO:0000313" key="5">
    <source>
        <dbReference type="Proteomes" id="UP000031011"/>
    </source>
</evidence>
<dbReference type="Gene3D" id="3.60.21.10">
    <property type="match status" value="1"/>
</dbReference>